<keyword evidence="8" id="KW-1185">Reference proteome</keyword>
<dbReference type="GO" id="GO:0005829">
    <property type="term" value="C:cytosol"/>
    <property type="evidence" value="ECO:0007669"/>
    <property type="project" value="TreeGrafter"/>
</dbReference>
<dbReference type="PANTHER" id="PTHR10996:SF178">
    <property type="entry name" value="2-HYDROXYACID DEHYDROGENASE YGL185C-RELATED"/>
    <property type="match status" value="1"/>
</dbReference>
<evidence type="ECO:0000313" key="7">
    <source>
        <dbReference type="EMBL" id="SEG80454.1"/>
    </source>
</evidence>
<gene>
    <name evidence="7" type="ORF">SAMN04488115_11653</name>
</gene>
<evidence type="ECO:0000259" key="5">
    <source>
        <dbReference type="Pfam" id="PF00389"/>
    </source>
</evidence>
<dbReference type="CDD" id="cd05300">
    <property type="entry name" value="2-Hacid_dh_1"/>
    <property type="match status" value="1"/>
</dbReference>
<dbReference type="Gene3D" id="3.40.50.720">
    <property type="entry name" value="NAD(P)-binding Rossmann-like Domain"/>
    <property type="match status" value="2"/>
</dbReference>
<dbReference type="GO" id="GO:0016618">
    <property type="term" value="F:hydroxypyruvate reductase [NAD(P)H] activity"/>
    <property type="evidence" value="ECO:0007669"/>
    <property type="project" value="TreeGrafter"/>
</dbReference>
<dbReference type="PROSITE" id="PS00671">
    <property type="entry name" value="D_2_HYDROXYACID_DH_3"/>
    <property type="match status" value="1"/>
</dbReference>
<dbReference type="OrthoDB" id="9793626at2"/>
<feature type="domain" description="D-isomer specific 2-hydroxyacid dehydrogenase catalytic" evidence="5">
    <location>
        <begin position="36"/>
        <end position="316"/>
    </location>
</feature>
<name>A0A1H6D5V9_9HYPH</name>
<evidence type="ECO:0000256" key="3">
    <source>
        <dbReference type="ARBA" id="ARBA00023027"/>
    </source>
</evidence>
<dbReference type="InterPro" id="IPR036291">
    <property type="entry name" value="NAD(P)-bd_dom_sf"/>
</dbReference>
<evidence type="ECO:0000256" key="1">
    <source>
        <dbReference type="ARBA" id="ARBA00005854"/>
    </source>
</evidence>
<dbReference type="InterPro" id="IPR050223">
    <property type="entry name" value="D-isomer_2-hydroxyacid_DH"/>
</dbReference>
<feature type="domain" description="D-isomer specific 2-hydroxyacid dehydrogenase NAD-binding" evidence="6">
    <location>
        <begin position="110"/>
        <end position="289"/>
    </location>
</feature>
<keyword evidence="3" id="KW-0520">NAD</keyword>
<dbReference type="EMBL" id="FNUY01000016">
    <property type="protein sequence ID" value="SEG80454.1"/>
    <property type="molecule type" value="Genomic_DNA"/>
</dbReference>
<reference evidence="7 8" key="1">
    <citation type="submission" date="2016-10" db="EMBL/GenBank/DDBJ databases">
        <authorList>
            <person name="de Groot N.N."/>
        </authorList>
    </citation>
    <scope>NUCLEOTIDE SEQUENCE [LARGE SCALE GENOMIC DNA]</scope>
    <source>
        <strain evidence="7 8">DSM 26656</strain>
    </source>
</reference>
<dbReference type="PANTHER" id="PTHR10996">
    <property type="entry name" value="2-HYDROXYACID DEHYDROGENASE-RELATED"/>
    <property type="match status" value="1"/>
</dbReference>
<sequence>MAFLPQDDLTICFAHAAYQMQAEFAGRGRATRSFEVRSLDEFKVRAPEADVIVVSGLWRNELLASLPRLRFIQSISAGTDQFDKAALAAAGVRLASAQGSNERAVAEHAMSLILALTRQIHLARDNQTAKFWRPMIGDRASRESELGGKTLVIVGLGRIGLRLAALASAFGLRVIGMRRSPEPQPNVEAIVRPDQLHEVLAEADIVALTCPLTPETEGLIDAAALAAMKPSALLVNVARGRVVDEQALLAALQEGRLAGAGLDCFHDEPLPAASPFWALPQVVITPHSAGETQRYEANVVDVLLDNLGRLARGETALRNQIV</sequence>
<dbReference type="RefSeq" id="WP_103875389.1">
    <property type="nucleotide sequence ID" value="NZ_FNUY01000016.1"/>
</dbReference>
<evidence type="ECO:0000259" key="6">
    <source>
        <dbReference type="Pfam" id="PF02826"/>
    </source>
</evidence>
<dbReference type="Proteomes" id="UP000236743">
    <property type="component" value="Unassembled WGS sequence"/>
</dbReference>
<organism evidence="7 8">
    <name type="scientific">Bosea lathyri</name>
    <dbReference type="NCBI Taxonomy" id="1036778"/>
    <lineage>
        <taxon>Bacteria</taxon>
        <taxon>Pseudomonadati</taxon>
        <taxon>Pseudomonadota</taxon>
        <taxon>Alphaproteobacteria</taxon>
        <taxon>Hyphomicrobiales</taxon>
        <taxon>Boseaceae</taxon>
        <taxon>Bosea</taxon>
    </lineage>
</organism>
<accession>A0A1H6D5V9</accession>
<dbReference type="Pfam" id="PF00389">
    <property type="entry name" value="2-Hacid_dh"/>
    <property type="match status" value="1"/>
</dbReference>
<dbReference type="InterPro" id="IPR006139">
    <property type="entry name" value="D-isomer_2_OHA_DH_cat_dom"/>
</dbReference>
<dbReference type="SUPFAM" id="SSF51735">
    <property type="entry name" value="NAD(P)-binding Rossmann-fold domains"/>
    <property type="match status" value="1"/>
</dbReference>
<dbReference type="FunFam" id="3.40.50.720:FF:000203">
    <property type="entry name" value="D-3-phosphoglycerate dehydrogenase (SerA)"/>
    <property type="match status" value="1"/>
</dbReference>
<evidence type="ECO:0000313" key="8">
    <source>
        <dbReference type="Proteomes" id="UP000236743"/>
    </source>
</evidence>
<dbReference type="AlphaFoldDB" id="A0A1H6D5V9"/>
<dbReference type="Pfam" id="PF02826">
    <property type="entry name" value="2-Hacid_dh_C"/>
    <property type="match status" value="1"/>
</dbReference>
<evidence type="ECO:0000256" key="4">
    <source>
        <dbReference type="RuleBase" id="RU003719"/>
    </source>
</evidence>
<dbReference type="InterPro" id="IPR006140">
    <property type="entry name" value="D-isomer_DH_NAD-bd"/>
</dbReference>
<comment type="similarity">
    <text evidence="1 4">Belongs to the D-isomer specific 2-hydroxyacid dehydrogenase family.</text>
</comment>
<evidence type="ECO:0000256" key="2">
    <source>
        <dbReference type="ARBA" id="ARBA00023002"/>
    </source>
</evidence>
<keyword evidence="2 4" id="KW-0560">Oxidoreductase</keyword>
<protein>
    <submittedName>
        <fullName evidence="7">Phosphoglycerate dehydrogenase</fullName>
    </submittedName>
</protein>
<dbReference type="GO" id="GO:0030267">
    <property type="term" value="F:glyoxylate reductase (NADPH) activity"/>
    <property type="evidence" value="ECO:0007669"/>
    <property type="project" value="TreeGrafter"/>
</dbReference>
<proteinExistence type="inferred from homology"/>
<dbReference type="InterPro" id="IPR029753">
    <property type="entry name" value="D-isomer_DH_CS"/>
</dbReference>
<dbReference type="GO" id="GO:0051287">
    <property type="term" value="F:NAD binding"/>
    <property type="evidence" value="ECO:0007669"/>
    <property type="project" value="InterPro"/>
</dbReference>
<dbReference type="SUPFAM" id="SSF52283">
    <property type="entry name" value="Formate/glycerate dehydrogenase catalytic domain-like"/>
    <property type="match status" value="1"/>
</dbReference>